<dbReference type="InterPro" id="IPR036638">
    <property type="entry name" value="HLH_DNA-bd_sf"/>
</dbReference>
<dbReference type="CDD" id="cd11440">
    <property type="entry name" value="bHLH-O_Cwo_like"/>
    <property type="match status" value="1"/>
</dbReference>
<dbReference type="SUPFAM" id="SSF47459">
    <property type="entry name" value="HLH, helix-loop-helix DNA-binding domain"/>
    <property type="match status" value="1"/>
</dbReference>
<dbReference type="Pfam" id="PF07527">
    <property type="entry name" value="Hairy_orange"/>
    <property type="match status" value="1"/>
</dbReference>
<dbReference type="SMART" id="SM00353">
    <property type="entry name" value="HLH"/>
    <property type="match status" value="1"/>
</dbReference>
<reference evidence="7 8" key="1">
    <citation type="submission" date="2020-02" db="EMBL/GenBank/DDBJ databases">
        <authorList>
            <person name="Ferguson B K."/>
        </authorList>
    </citation>
    <scope>NUCLEOTIDE SEQUENCE [LARGE SCALE GENOMIC DNA]</scope>
</reference>
<dbReference type="SUPFAM" id="SSF158457">
    <property type="entry name" value="Orange domain-like"/>
    <property type="match status" value="1"/>
</dbReference>
<feature type="repeat" description="ANK" evidence="3">
    <location>
        <begin position="411"/>
        <end position="437"/>
    </location>
</feature>
<dbReference type="OrthoDB" id="6371181at2759"/>
<feature type="region of interest" description="Disordered" evidence="4">
    <location>
        <begin position="1399"/>
        <end position="1431"/>
    </location>
</feature>
<dbReference type="FunFam" id="4.10.280.10:FF:000079">
    <property type="entry name" value="CLUMA_CG001539, isoform A"/>
    <property type="match status" value="1"/>
</dbReference>
<dbReference type="InterPro" id="IPR036770">
    <property type="entry name" value="Ankyrin_rpt-contain_sf"/>
</dbReference>
<dbReference type="EMBL" id="CADCXV010001104">
    <property type="protein sequence ID" value="CAB0041268.1"/>
    <property type="molecule type" value="Genomic_DNA"/>
</dbReference>
<gene>
    <name evidence="7" type="ORF">TBRA_LOCUS12944</name>
</gene>
<feature type="region of interest" description="Disordered" evidence="4">
    <location>
        <begin position="1769"/>
        <end position="1789"/>
    </location>
</feature>
<evidence type="ECO:0000313" key="8">
    <source>
        <dbReference type="Proteomes" id="UP000479190"/>
    </source>
</evidence>
<dbReference type="PRINTS" id="PR01415">
    <property type="entry name" value="ANKYRIN"/>
</dbReference>
<feature type="compositionally biased region" description="Polar residues" evidence="4">
    <location>
        <begin position="1399"/>
        <end position="1409"/>
    </location>
</feature>
<evidence type="ECO:0000256" key="1">
    <source>
        <dbReference type="ARBA" id="ARBA00022737"/>
    </source>
</evidence>
<feature type="domain" description="Orange" evidence="6">
    <location>
        <begin position="1524"/>
        <end position="1558"/>
    </location>
</feature>
<dbReference type="Proteomes" id="UP000479190">
    <property type="component" value="Unassembled WGS sequence"/>
</dbReference>
<dbReference type="Pfam" id="PF00023">
    <property type="entry name" value="Ank"/>
    <property type="match status" value="1"/>
</dbReference>
<feature type="repeat" description="ANK" evidence="3">
    <location>
        <begin position="914"/>
        <end position="946"/>
    </location>
</feature>
<dbReference type="GO" id="GO:0046983">
    <property type="term" value="F:protein dimerization activity"/>
    <property type="evidence" value="ECO:0007669"/>
    <property type="project" value="InterPro"/>
</dbReference>
<dbReference type="SMART" id="SM00248">
    <property type="entry name" value="ANK"/>
    <property type="match status" value="14"/>
</dbReference>
<feature type="repeat" description="ANK" evidence="3">
    <location>
        <begin position="1064"/>
        <end position="1092"/>
    </location>
</feature>
<feature type="compositionally biased region" description="Low complexity" evidence="4">
    <location>
        <begin position="1721"/>
        <end position="1736"/>
    </location>
</feature>
<protein>
    <recommendedName>
        <fullName evidence="9">BHLH domain-containing protein</fullName>
    </recommendedName>
</protein>
<dbReference type="PROSITE" id="PS51054">
    <property type="entry name" value="ORANGE"/>
    <property type="match status" value="1"/>
</dbReference>
<feature type="compositionally biased region" description="Low complexity" evidence="4">
    <location>
        <begin position="1609"/>
        <end position="1674"/>
    </location>
</feature>
<dbReference type="Pfam" id="PF00010">
    <property type="entry name" value="HLH"/>
    <property type="match status" value="1"/>
</dbReference>
<feature type="region of interest" description="Disordered" evidence="4">
    <location>
        <begin position="1489"/>
        <end position="1515"/>
    </location>
</feature>
<dbReference type="GO" id="GO:0003677">
    <property type="term" value="F:DNA binding"/>
    <property type="evidence" value="ECO:0007669"/>
    <property type="project" value="InterPro"/>
</dbReference>
<feature type="repeat" description="ANK" evidence="3">
    <location>
        <begin position="991"/>
        <end position="1023"/>
    </location>
</feature>
<evidence type="ECO:0000259" key="5">
    <source>
        <dbReference type="PROSITE" id="PS50888"/>
    </source>
</evidence>
<dbReference type="Pfam" id="PF12796">
    <property type="entry name" value="Ank_2"/>
    <property type="match status" value="4"/>
</dbReference>
<keyword evidence="2 3" id="KW-0040">ANK repeat</keyword>
<dbReference type="InterPro" id="IPR011598">
    <property type="entry name" value="bHLH_dom"/>
</dbReference>
<dbReference type="PROSITE" id="PS50088">
    <property type="entry name" value="ANK_REPEAT"/>
    <property type="match status" value="6"/>
</dbReference>
<dbReference type="PANTHER" id="PTHR24198:SF165">
    <property type="entry name" value="ANKYRIN REPEAT-CONTAINING PROTEIN-RELATED"/>
    <property type="match status" value="1"/>
</dbReference>
<evidence type="ECO:0000313" key="7">
    <source>
        <dbReference type="EMBL" id="CAB0041268.1"/>
    </source>
</evidence>
<feature type="domain" description="BHLH" evidence="5">
    <location>
        <begin position="1420"/>
        <end position="1475"/>
    </location>
</feature>
<evidence type="ECO:0000256" key="3">
    <source>
        <dbReference type="PROSITE-ProRule" id="PRU00023"/>
    </source>
</evidence>
<feature type="repeat" description="ANK" evidence="3">
    <location>
        <begin position="337"/>
        <end position="369"/>
    </location>
</feature>
<dbReference type="Gene3D" id="6.10.250.980">
    <property type="match status" value="1"/>
</dbReference>
<dbReference type="SMART" id="SM00511">
    <property type="entry name" value="ORANGE"/>
    <property type="match status" value="1"/>
</dbReference>
<feature type="compositionally biased region" description="Basic and acidic residues" evidence="4">
    <location>
        <begin position="1416"/>
        <end position="1427"/>
    </location>
</feature>
<dbReference type="PANTHER" id="PTHR24198">
    <property type="entry name" value="ANKYRIN REPEAT AND PROTEIN KINASE DOMAIN-CONTAINING PROTEIN"/>
    <property type="match status" value="1"/>
</dbReference>
<dbReference type="Gene3D" id="4.10.280.10">
    <property type="entry name" value="Helix-loop-helix DNA-binding domain"/>
    <property type="match status" value="1"/>
</dbReference>
<proteinExistence type="predicted"/>
<dbReference type="GO" id="GO:0006355">
    <property type="term" value="P:regulation of DNA-templated transcription"/>
    <property type="evidence" value="ECO:0007669"/>
    <property type="project" value="InterPro"/>
</dbReference>
<name>A0A6H5IVY8_9HYME</name>
<evidence type="ECO:0000259" key="6">
    <source>
        <dbReference type="PROSITE" id="PS51054"/>
    </source>
</evidence>
<feature type="region of interest" description="Disordered" evidence="4">
    <location>
        <begin position="1607"/>
        <end position="1740"/>
    </location>
</feature>
<dbReference type="PROSITE" id="PS50297">
    <property type="entry name" value="ANK_REP_REGION"/>
    <property type="match status" value="6"/>
</dbReference>
<keyword evidence="1" id="KW-0677">Repeat</keyword>
<accession>A0A6H5IVY8</accession>
<keyword evidence="8" id="KW-1185">Reference proteome</keyword>
<evidence type="ECO:0008006" key="9">
    <source>
        <dbReference type="Google" id="ProtNLM"/>
    </source>
</evidence>
<dbReference type="InterPro" id="IPR003650">
    <property type="entry name" value="Orange_dom"/>
</dbReference>
<sequence>MMQATLYIHYAPLCKTKLIHHREITLVSSQRICKEPYYRMSLGVSPSNLVVSSDPALNFAIASEDDEIYSKKKVSRQRRSRRRRARFGKCEQRRGAPSCVSCELTTPDFFLFFSLFSCARFPFADRFASDAAWLPREFTHVYTGIFCVNNARARHSTHVHTYAVTCFAACSCRWPSCFCDTRLNWKREDERVEFLEQLRPIFIDWKDDIPNLLDIFQKKEIERLLEDAVEYIGGVWNDNLGQAFFKFVVRSGYKDEPDFDEDGKPSLHRTTPLHNAALDEDKEVVRELFKIYDRFDLNYINEIGFTHFHAACISGCVEAVEKFLEHGQNPNLIWPKTGDSPLLVAISGDEMEVIYLLLRNGADPNLADADGSTLLHVWCKRYTDEDDVEENLFEICDEMQQTLQVDARDGSGYAPLHYALFFSYKKMTEQLLRRGADPHALIVNGLTPLHIVCSRDYDDDLVERFFEVNEELNQTVQVEARDEFGRTPLHFALNSGMKNVTQFLLRRDADPNSANAGGSTPLHIICTRDHDDDFVEVFFKIVNDVQKTLQVDAQDKLGHTPLQWTVANLLPNAMESLLNHGADLSSFVFPHEDHFSGICDLRYDENSLDLKLRLVSGALAIVERLDKRGYKLNRSDALTIMNVFAEHEVFEESTDPDVFWYNDPGSVREAKNIMVIPDLSLYHLIHLRPKEVEKLLTYTKFYEFARSREFSFLISYVKNCADRLREIMSRRFFRRWALDPLLKLTDYQLPILCCEVIIDHLTNKDMRSLCLAATDESSLWKDGLPDLREIFSKKEIECLLAQSAGYMRVVAPNNPGQAFLQFVIRTGYKDEPDFDEDGKPLLHRSTPVHRVAMKQGSKYVGAFMLFKIYDRFDLNYSNESGLTHFHVACMAYCTDVVKTFLDLGRDPNLIWQETGDSPLHLALWHKNVEVAEMLLKRDADPNLGNKYGWTSLHIISQKYHDDDDNGDMIEILFKISDEKHQPLYVNARDKWGITPLHIALFYGFKKMAKLLLKKGADPNSTNSNELTPLHVICKRGKDDDLVETFFNINNDLQQKIQVDIQDEDGWTPLRWAVARFMPNVVEFLLDHDADLSKLVFPTERHFNISCDELLEADDSPYFSLELVTRFLIVVECLERRGFELDRSNAITIMNVFAKHEVFEMSDELLYDEDVFVRETKKLLIDSSLAFYNLTRLQPKDEKKRLTYKDFLEFASSTKFSFLEISDCAGYLCEIISRGFFRRWALDSFSRMTPHQLSIECFDRIIKQLTNKDLHNICLAATDQSHEDGEKKCDKCNHCHNDRHDSRDSSRTRTNDSRALLYVYSKYAIFIMVKCSRKVSPCVTYICALRTDEVQYIIVNKNFCQCNEAKIIIKKKSKQPTKNLKIMVTTQTMENILSMQQYYSQSPEEPVNSSPRRKRNVTKEQDPMSHRIIEKRRRDRMNNCLADLSRLIPQEYLKKGRGRVEKTEIIEMSIRYMKYLTGVINDLKRQTGISAVGSHHNDDSVDSSPPRSPPVVPAGISGNLAQEQYRHGYQDCLTEVMHYLDEEAHMARDTVFGQLVQHLQQHYDKTISMRDIHGYHQPTEPTLLHSFSGIASQFGQSRLQDTVQMSNYLNNANNNNNNSSSINNNNSNAANNNNNSQPQNLTQNGSSSNNNNSLHQNHNSSDRCSSSGVSSYDSSEPLTIVARPGGAFQPPHSDDSNHSSGSTSGGSHHHHHHHNMSPPPAHHNYNSSVNNNNNNNNNHHECPRAAAAAAASSYKLKNSIMQRFTADQSSSVIKTSPSPPPTPQFATCSQSVGNGVIAPESKHHPHQHHQHQAQPALLVPAFALHNAGYYVPLTLDTDCVREKMALQEIDTAPVFHPVNIPVRFPANAALPAAAPVSPPSSVAAAAVWRADTSSPMVH</sequence>
<dbReference type="Gene3D" id="1.25.40.20">
    <property type="entry name" value="Ankyrin repeat-containing domain"/>
    <property type="match status" value="4"/>
</dbReference>
<dbReference type="SUPFAM" id="SSF48403">
    <property type="entry name" value="Ankyrin repeat"/>
    <property type="match status" value="2"/>
</dbReference>
<evidence type="ECO:0000256" key="4">
    <source>
        <dbReference type="SAM" id="MobiDB-lite"/>
    </source>
</evidence>
<feature type="repeat" description="ANK" evidence="3">
    <location>
        <begin position="484"/>
        <end position="516"/>
    </location>
</feature>
<dbReference type="PROSITE" id="PS50888">
    <property type="entry name" value="BHLH"/>
    <property type="match status" value="1"/>
</dbReference>
<evidence type="ECO:0000256" key="2">
    <source>
        <dbReference type="ARBA" id="ARBA00023043"/>
    </source>
</evidence>
<organism evidence="7 8">
    <name type="scientific">Trichogramma brassicae</name>
    <dbReference type="NCBI Taxonomy" id="86971"/>
    <lineage>
        <taxon>Eukaryota</taxon>
        <taxon>Metazoa</taxon>
        <taxon>Ecdysozoa</taxon>
        <taxon>Arthropoda</taxon>
        <taxon>Hexapoda</taxon>
        <taxon>Insecta</taxon>
        <taxon>Pterygota</taxon>
        <taxon>Neoptera</taxon>
        <taxon>Endopterygota</taxon>
        <taxon>Hymenoptera</taxon>
        <taxon>Apocrita</taxon>
        <taxon>Proctotrupomorpha</taxon>
        <taxon>Chalcidoidea</taxon>
        <taxon>Trichogrammatidae</taxon>
        <taxon>Trichogramma</taxon>
    </lineage>
</organism>
<dbReference type="InterPro" id="IPR002110">
    <property type="entry name" value="Ankyrin_rpt"/>
</dbReference>